<organism evidence="1 2">
    <name type="scientific">Vibrio rhizosphaerae</name>
    <dbReference type="NCBI Taxonomy" id="398736"/>
    <lineage>
        <taxon>Bacteria</taxon>
        <taxon>Pseudomonadati</taxon>
        <taxon>Pseudomonadota</taxon>
        <taxon>Gammaproteobacteria</taxon>
        <taxon>Vibrionales</taxon>
        <taxon>Vibrionaceae</taxon>
        <taxon>Vibrio</taxon>
    </lineage>
</organism>
<dbReference type="EMBL" id="JAWRCP010000002">
    <property type="protein sequence ID" value="MDW6094013.1"/>
    <property type="molecule type" value="Genomic_DNA"/>
</dbReference>
<comment type="caution">
    <text evidence="1">The sequence shown here is derived from an EMBL/GenBank/DDBJ whole genome shotgun (WGS) entry which is preliminary data.</text>
</comment>
<gene>
    <name evidence="1" type="ORF">SBX64_15855</name>
</gene>
<protein>
    <submittedName>
        <fullName evidence="1">Uncharacterized protein</fullName>
    </submittedName>
</protein>
<proteinExistence type="predicted"/>
<accession>A0ABU4IYL7</accession>
<dbReference type="Proteomes" id="UP001279860">
    <property type="component" value="Unassembled WGS sequence"/>
</dbReference>
<sequence>MGEKTIKKTEYPSEGVVAEQEISTWDGEQLDTLVKLSGQFVVSGSERTEFINKLGALIDQYRI</sequence>
<reference evidence="1 2" key="1">
    <citation type="submission" date="2023-11" db="EMBL/GenBank/DDBJ databases">
        <title>Plant-associative lifestyle of Vibrio porteresiae and its evolutionary dynamics.</title>
        <authorList>
            <person name="Rameshkumar N."/>
            <person name="Kirti K."/>
        </authorList>
    </citation>
    <scope>NUCLEOTIDE SEQUENCE [LARGE SCALE GENOMIC DNA]</scope>
    <source>
        <strain evidence="1 2">MSSRF7</strain>
    </source>
</reference>
<evidence type="ECO:0000313" key="1">
    <source>
        <dbReference type="EMBL" id="MDW6094013.1"/>
    </source>
</evidence>
<name>A0ABU4IYL7_9VIBR</name>
<keyword evidence="2" id="KW-1185">Reference proteome</keyword>
<dbReference type="RefSeq" id="WP_318585367.1">
    <property type="nucleotide sequence ID" value="NZ_JAWRCP010000002.1"/>
</dbReference>
<evidence type="ECO:0000313" key="2">
    <source>
        <dbReference type="Proteomes" id="UP001279860"/>
    </source>
</evidence>